<evidence type="ECO:0000259" key="1">
    <source>
        <dbReference type="Pfam" id="PF13577"/>
    </source>
</evidence>
<dbReference type="EMBL" id="JBEYXV010000024">
    <property type="protein sequence ID" value="MEU6826125.1"/>
    <property type="molecule type" value="Genomic_DNA"/>
</dbReference>
<gene>
    <name evidence="2" type="ORF">ABZ921_36400</name>
</gene>
<dbReference type="InterPro" id="IPR032710">
    <property type="entry name" value="NTF2-like_dom_sf"/>
</dbReference>
<accession>A0ABV3BYN2</accession>
<protein>
    <submittedName>
        <fullName evidence="2">Nuclear transport factor 2 family protein</fullName>
    </submittedName>
</protein>
<proteinExistence type="predicted"/>
<keyword evidence="3" id="KW-1185">Reference proteome</keyword>
<sequence>MSLLEDEATVVALHDQLRLLNDRLEVAQLCDRYVMHLDRDRSQDGWLDSVFTDDVHLTFPFGEFKGIEGLAGFQEMARTTFARTHHLCANHVVEVDGDEARVRSHLMAVHVRDGDEPAGHFDIGGHLEARVVRTARGWRIRRFVFDLVWQSGQAPAAKTGG</sequence>
<dbReference type="Proteomes" id="UP001551176">
    <property type="component" value="Unassembled WGS sequence"/>
</dbReference>
<evidence type="ECO:0000313" key="3">
    <source>
        <dbReference type="Proteomes" id="UP001551176"/>
    </source>
</evidence>
<feature type="domain" description="SnoaL-like" evidence="1">
    <location>
        <begin position="20"/>
        <end position="143"/>
    </location>
</feature>
<dbReference type="SUPFAM" id="SSF54427">
    <property type="entry name" value="NTF2-like"/>
    <property type="match status" value="1"/>
</dbReference>
<dbReference type="RefSeq" id="WP_359357101.1">
    <property type="nucleotide sequence ID" value="NZ_JBEYXV010000024.1"/>
</dbReference>
<comment type="caution">
    <text evidence="2">The sequence shown here is derived from an EMBL/GenBank/DDBJ whole genome shotgun (WGS) entry which is preliminary data.</text>
</comment>
<organism evidence="2 3">
    <name type="scientific">Streptomyces atriruber</name>
    <dbReference type="NCBI Taxonomy" id="545121"/>
    <lineage>
        <taxon>Bacteria</taxon>
        <taxon>Bacillati</taxon>
        <taxon>Actinomycetota</taxon>
        <taxon>Actinomycetes</taxon>
        <taxon>Kitasatosporales</taxon>
        <taxon>Streptomycetaceae</taxon>
        <taxon>Streptomyces</taxon>
    </lineage>
</organism>
<reference evidence="2 3" key="1">
    <citation type="submission" date="2024-06" db="EMBL/GenBank/DDBJ databases">
        <title>The Natural Products Discovery Center: Release of the First 8490 Sequenced Strains for Exploring Actinobacteria Biosynthetic Diversity.</title>
        <authorList>
            <person name="Kalkreuter E."/>
            <person name="Kautsar S.A."/>
            <person name="Yang D."/>
            <person name="Bader C.D."/>
            <person name="Teijaro C.N."/>
            <person name="Fluegel L."/>
            <person name="Davis C.M."/>
            <person name="Simpson J.R."/>
            <person name="Lauterbach L."/>
            <person name="Steele A.D."/>
            <person name="Gui C."/>
            <person name="Meng S."/>
            <person name="Li G."/>
            <person name="Viehrig K."/>
            <person name="Ye F."/>
            <person name="Su P."/>
            <person name="Kiefer A.F."/>
            <person name="Nichols A."/>
            <person name="Cepeda A.J."/>
            <person name="Yan W."/>
            <person name="Fan B."/>
            <person name="Jiang Y."/>
            <person name="Adhikari A."/>
            <person name="Zheng C.-J."/>
            <person name="Schuster L."/>
            <person name="Cowan T.M."/>
            <person name="Smanski M.J."/>
            <person name="Chevrette M.G."/>
            <person name="De Carvalho L.P.S."/>
            <person name="Shen B."/>
        </authorList>
    </citation>
    <scope>NUCLEOTIDE SEQUENCE [LARGE SCALE GENOMIC DNA]</scope>
    <source>
        <strain evidence="2 3">NPDC046838</strain>
    </source>
</reference>
<dbReference type="Pfam" id="PF13577">
    <property type="entry name" value="SnoaL_4"/>
    <property type="match status" value="1"/>
</dbReference>
<evidence type="ECO:0000313" key="2">
    <source>
        <dbReference type="EMBL" id="MEU6826125.1"/>
    </source>
</evidence>
<dbReference type="CDD" id="cd00531">
    <property type="entry name" value="NTF2_like"/>
    <property type="match status" value="1"/>
</dbReference>
<dbReference type="InterPro" id="IPR037401">
    <property type="entry name" value="SnoaL-like"/>
</dbReference>
<dbReference type="Gene3D" id="3.10.450.50">
    <property type="match status" value="1"/>
</dbReference>
<name>A0ABV3BYN2_9ACTN</name>